<evidence type="ECO:0000256" key="1">
    <source>
        <dbReference type="ARBA" id="ARBA00004651"/>
    </source>
</evidence>
<evidence type="ECO:0000256" key="2">
    <source>
        <dbReference type="ARBA" id="ARBA00007776"/>
    </source>
</evidence>
<protein>
    <submittedName>
        <fullName evidence="9">Rod shape-determining protein MreD</fullName>
    </submittedName>
</protein>
<dbReference type="InterPro" id="IPR007227">
    <property type="entry name" value="Cell_shape_determining_MreD"/>
</dbReference>
<feature type="transmembrane region" description="Helical" evidence="8">
    <location>
        <begin position="80"/>
        <end position="100"/>
    </location>
</feature>
<evidence type="ECO:0000256" key="6">
    <source>
        <dbReference type="ARBA" id="ARBA00022989"/>
    </source>
</evidence>
<accession>A0A418Q0B7</accession>
<comment type="caution">
    <text evidence="9">The sequence shown here is derived from an EMBL/GenBank/DDBJ whole genome shotgun (WGS) entry which is preliminary data.</text>
</comment>
<feature type="transmembrane region" description="Helical" evidence="8">
    <location>
        <begin position="21"/>
        <end position="47"/>
    </location>
</feature>
<keyword evidence="5" id="KW-0133">Cell shape</keyword>
<dbReference type="NCBIfam" id="TIGR03426">
    <property type="entry name" value="shape_MreD"/>
    <property type="match status" value="1"/>
</dbReference>
<keyword evidence="6 8" id="KW-1133">Transmembrane helix</keyword>
<evidence type="ECO:0000313" key="10">
    <source>
        <dbReference type="Proteomes" id="UP000285023"/>
    </source>
</evidence>
<evidence type="ECO:0000256" key="5">
    <source>
        <dbReference type="ARBA" id="ARBA00022960"/>
    </source>
</evidence>
<dbReference type="Proteomes" id="UP000285023">
    <property type="component" value="Unassembled WGS sequence"/>
</dbReference>
<dbReference type="AlphaFoldDB" id="A0A418Q0B7"/>
<evidence type="ECO:0000256" key="8">
    <source>
        <dbReference type="SAM" id="Phobius"/>
    </source>
</evidence>
<name>A0A418Q0B7_9SPHN</name>
<sequence>MVRSALGHKTAQIGRGPRLGADYVPAATVVLGSLIAVLPIVSARGWWPDAGLLMLIGWRLLRADAWPAWWAAPLGFANDLITGTPIGLSVAVWSAVMIAMDVLDRRTMWRDYWIEWAIACVIVGLAEFAQWRIAAIMGASVPLSMSAGPSILVSVLCFPIAAYIAARLDRWRLGR</sequence>
<proteinExistence type="inferred from homology"/>
<dbReference type="EMBL" id="QXTF01000001">
    <property type="protein sequence ID" value="RIX31512.1"/>
    <property type="molecule type" value="Genomic_DNA"/>
</dbReference>
<dbReference type="GO" id="GO:0005886">
    <property type="term" value="C:plasma membrane"/>
    <property type="evidence" value="ECO:0007669"/>
    <property type="project" value="UniProtKB-SubCell"/>
</dbReference>
<dbReference type="RefSeq" id="WP_119530413.1">
    <property type="nucleotide sequence ID" value="NZ_QXTF01000001.1"/>
</dbReference>
<reference evidence="9 10" key="1">
    <citation type="submission" date="2018-09" db="EMBL/GenBank/DDBJ databases">
        <title>Sphingomonas sp. DAC4.</title>
        <authorList>
            <person name="Seo T."/>
        </authorList>
    </citation>
    <scope>NUCLEOTIDE SEQUENCE [LARGE SCALE GENOMIC DNA]</scope>
    <source>
        <strain evidence="9 10">DAC4</strain>
    </source>
</reference>
<keyword evidence="4 8" id="KW-0812">Transmembrane</keyword>
<evidence type="ECO:0000256" key="7">
    <source>
        <dbReference type="ARBA" id="ARBA00023136"/>
    </source>
</evidence>
<dbReference type="GO" id="GO:0008360">
    <property type="term" value="P:regulation of cell shape"/>
    <property type="evidence" value="ECO:0007669"/>
    <property type="project" value="UniProtKB-KW"/>
</dbReference>
<keyword evidence="3" id="KW-1003">Cell membrane</keyword>
<dbReference type="OrthoDB" id="7426601at2"/>
<organism evidence="9 10">
    <name type="scientific">Sphingomonas edaphi</name>
    <dbReference type="NCBI Taxonomy" id="2315689"/>
    <lineage>
        <taxon>Bacteria</taxon>
        <taxon>Pseudomonadati</taxon>
        <taxon>Pseudomonadota</taxon>
        <taxon>Alphaproteobacteria</taxon>
        <taxon>Sphingomonadales</taxon>
        <taxon>Sphingomonadaceae</taxon>
        <taxon>Sphingomonas</taxon>
    </lineage>
</organism>
<feature type="transmembrane region" description="Helical" evidence="8">
    <location>
        <begin position="112"/>
        <end position="131"/>
    </location>
</feature>
<feature type="transmembrane region" description="Helical" evidence="8">
    <location>
        <begin position="143"/>
        <end position="166"/>
    </location>
</feature>
<keyword evidence="7 8" id="KW-0472">Membrane</keyword>
<evidence type="ECO:0000313" key="9">
    <source>
        <dbReference type="EMBL" id="RIX31512.1"/>
    </source>
</evidence>
<evidence type="ECO:0000256" key="3">
    <source>
        <dbReference type="ARBA" id="ARBA00022475"/>
    </source>
</evidence>
<keyword evidence="10" id="KW-1185">Reference proteome</keyword>
<comment type="similarity">
    <text evidence="2">Belongs to the MreD family.</text>
</comment>
<gene>
    <name evidence="9" type="primary">mreD</name>
    <name evidence="9" type="ORF">D3M59_00315</name>
</gene>
<comment type="subcellular location">
    <subcellularLocation>
        <location evidence="1">Cell membrane</location>
        <topology evidence="1">Multi-pass membrane protein</topology>
    </subcellularLocation>
</comment>
<evidence type="ECO:0000256" key="4">
    <source>
        <dbReference type="ARBA" id="ARBA00022692"/>
    </source>
</evidence>